<reference evidence="2 3" key="1">
    <citation type="submission" date="2014-03" db="EMBL/GenBank/DDBJ databases">
        <title>Draft genome of the hookworm Oesophagostomum dentatum.</title>
        <authorList>
            <person name="Mitreva M."/>
        </authorList>
    </citation>
    <scope>NUCLEOTIDE SEQUENCE [LARGE SCALE GENOMIC DNA]</scope>
    <source>
        <strain evidence="2 3">OD-Hann</strain>
    </source>
</reference>
<proteinExistence type="predicted"/>
<protein>
    <recommendedName>
        <fullName evidence="1">INTS8 TPR repeats domain-containing protein</fullName>
    </recommendedName>
</protein>
<organism evidence="2 3">
    <name type="scientific">Oesophagostomum dentatum</name>
    <name type="common">Nodular worm</name>
    <dbReference type="NCBI Taxonomy" id="61180"/>
    <lineage>
        <taxon>Eukaryota</taxon>
        <taxon>Metazoa</taxon>
        <taxon>Ecdysozoa</taxon>
        <taxon>Nematoda</taxon>
        <taxon>Chromadorea</taxon>
        <taxon>Rhabditida</taxon>
        <taxon>Rhabditina</taxon>
        <taxon>Rhabditomorpha</taxon>
        <taxon>Strongyloidea</taxon>
        <taxon>Strongylidae</taxon>
        <taxon>Oesophagostomum</taxon>
    </lineage>
</organism>
<dbReference type="AlphaFoldDB" id="A0A0B1S382"/>
<feature type="domain" description="INTS8 TPR repeats" evidence="1">
    <location>
        <begin position="1"/>
        <end position="84"/>
    </location>
</feature>
<evidence type="ECO:0000313" key="2">
    <source>
        <dbReference type="EMBL" id="KHJ79818.1"/>
    </source>
</evidence>
<dbReference type="Pfam" id="PF25756">
    <property type="entry name" value="TPR_INTS8"/>
    <property type="match status" value="2"/>
</dbReference>
<dbReference type="InterPro" id="IPR057980">
    <property type="entry name" value="TPR_INTS8"/>
</dbReference>
<gene>
    <name evidence="2" type="ORF">OESDEN_20522</name>
</gene>
<name>A0A0B1S382_OESDE</name>
<dbReference type="OrthoDB" id="5782487at2759"/>
<dbReference type="EMBL" id="KN603099">
    <property type="protein sequence ID" value="KHJ79818.1"/>
    <property type="molecule type" value="Genomic_DNA"/>
</dbReference>
<feature type="domain" description="INTS8 TPR repeats" evidence="1">
    <location>
        <begin position="91"/>
        <end position="204"/>
    </location>
</feature>
<evidence type="ECO:0000259" key="1">
    <source>
        <dbReference type="Pfam" id="PF25756"/>
    </source>
</evidence>
<evidence type="ECO:0000313" key="3">
    <source>
        <dbReference type="Proteomes" id="UP000053660"/>
    </source>
</evidence>
<keyword evidence="3" id="KW-1185">Reference proteome</keyword>
<accession>A0A0B1S382</accession>
<sequence>MAQLLAAYLMSSAPGKDISQMRKVCDTFNAHVGPLFDQINRSSRRDVARGRDREDQARAATVLELTRFLKLIRNESLLSFLITFSIFGHESEANHLNILAVQELLEIFFHNAILVNPCNPQWLRSAADFRYGRGLVGEAGILYIEYLVASRTPLLLASQENSVEDLIWRRLRVCLSKSYWFTLAALVCQNIEHKREEEYMKAMENSVRSLTPAYIVEKKISNVQYQLFTHVEDKGIC</sequence>
<dbReference type="Proteomes" id="UP000053660">
    <property type="component" value="Unassembled WGS sequence"/>
</dbReference>